<protein>
    <recommendedName>
        <fullName evidence="7">WYL domain-containing protein</fullName>
    </recommendedName>
</protein>
<evidence type="ECO:0000256" key="2">
    <source>
        <dbReference type="SAM" id="SignalP"/>
    </source>
</evidence>
<evidence type="ECO:0008006" key="7">
    <source>
        <dbReference type="Google" id="ProtNLM"/>
    </source>
</evidence>
<feature type="chain" id="PRO_5046414006" description="WYL domain-containing protein" evidence="2">
    <location>
        <begin position="26"/>
        <end position="455"/>
    </location>
</feature>
<feature type="compositionally biased region" description="Basic and acidic residues" evidence="1">
    <location>
        <begin position="390"/>
        <end position="402"/>
    </location>
</feature>
<name>A0ABP6TAK6_9ACTN</name>
<feature type="region of interest" description="Disordered" evidence="1">
    <location>
        <begin position="383"/>
        <end position="455"/>
    </location>
</feature>
<sequence>MSRRRTERLVNLLLCLLSTRRYLTAAQIATIVPGYEHDEDDPKSHEAFQRMFERDKGELRDLGVPLETGTNSVFDSEPGYRVTRGDYALPEVHLDPEEAAAVGIAARLWHHAELSTAASSGLTKLRAGGVDLVDGPPLGIEPVVSADPALTPMLGAINVRRAVRFYYRTPRDGEPRQRRLQPWGVVSWRGRWYVIGHDLDRGATRCFRLSRVAGTVTPFGPADAFAPPDGLDLVAQVAAFDPEPSQHKTAQVRVRVGAAAGLRRWADAVQPEEESPPEMLDADVAQAGIGREVLVDDPDAPVHAVRPPDEPQTADADPDLDDGACGEPAPDAKAAWDLVTLSYSDPEALAGRLAGYGSAVVALSPPEVRNAVIRHLSRIAAGIPIPRRPGGSDDSGRAEPPRSTKGLGGGASDGPRTAAAGDADGPQSAVADDVDGPPWEPSAIMAAGSRKESGR</sequence>
<keyword evidence="2" id="KW-0732">Signal</keyword>
<comment type="caution">
    <text evidence="5">The sequence shown here is derived from an EMBL/GenBank/DDBJ whole genome shotgun (WGS) entry which is preliminary data.</text>
</comment>
<reference evidence="6" key="1">
    <citation type="journal article" date="2019" name="Int. J. Syst. Evol. Microbiol.">
        <title>The Global Catalogue of Microorganisms (GCM) 10K type strain sequencing project: providing services to taxonomists for standard genome sequencing and annotation.</title>
        <authorList>
            <consortium name="The Broad Institute Genomics Platform"/>
            <consortium name="The Broad Institute Genome Sequencing Center for Infectious Disease"/>
            <person name="Wu L."/>
            <person name="Ma J."/>
        </authorList>
    </citation>
    <scope>NUCLEOTIDE SEQUENCE [LARGE SCALE GENOMIC DNA]</scope>
    <source>
        <strain evidence="6">JCM 9458</strain>
    </source>
</reference>
<evidence type="ECO:0000313" key="5">
    <source>
        <dbReference type="EMBL" id="GAA3395914.1"/>
    </source>
</evidence>
<dbReference type="EMBL" id="BAAAYN010000051">
    <property type="protein sequence ID" value="GAA3395914.1"/>
    <property type="molecule type" value="Genomic_DNA"/>
</dbReference>
<keyword evidence="6" id="KW-1185">Reference proteome</keyword>
<feature type="domain" description="WYL" evidence="3">
    <location>
        <begin position="149"/>
        <end position="213"/>
    </location>
</feature>
<dbReference type="InterPro" id="IPR057727">
    <property type="entry name" value="WCX_dom"/>
</dbReference>
<dbReference type="Pfam" id="PF25583">
    <property type="entry name" value="WCX"/>
    <property type="match status" value="1"/>
</dbReference>
<feature type="region of interest" description="Disordered" evidence="1">
    <location>
        <begin position="298"/>
        <end position="329"/>
    </location>
</feature>
<dbReference type="InterPro" id="IPR051534">
    <property type="entry name" value="CBASS_pafABC_assoc_protein"/>
</dbReference>
<dbReference type="Proteomes" id="UP001501676">
    <property type="component" value="Unassembled WGS sequence"/>
</dbReference>
<gene>
    <name evidence="5" type="ORF">GCM10020369_70670</name>
</gene>
<feature type="domain" description="WCX" evidence="4">
    <location>
        <begin position="335"/>
        <end position="380"/>
    </location>
</feature>
<dbReference type="PROSITE" id="PS52050">
    <property type="entry name" value="WYL"/>
    <property type="match status" value="1"/>
</dbReference>
<organism evidence="5 6">
    <name type="scientific">Cryptosporangium minutisporangium</name>
    <dbReference type="NCBI Taxonomy" id="113569"/>
    <lineage>
        <taxon>Bacteria</taxon>
        <taxon>Bacillati</taxon>
        <taxon>Actinomycetota</taxon>
        <taxon>Actinomycetes</taxon>
        <taxon>Cryptosporangiales</taxon>
        <taxon>Cryptosporangiaceae</taxon>
        <taxon>Cryptosporangium</taxon>
    </lineage>
</organism>
<dbReference type="Pfam" id="PF13280">
    <property type="entry name" value="WYL"/>
    <property type="match status" value="1"/>
</dbReference>
<dbReference type="InterPro" id="IPR026881">
    <property type="entry name" value="WYL_dom"/>
</dbReference>
<evidence type="ECO:0000256" key="1">
    <source>
        <dbReference type="SAM" id="MobiDB-lite"/>
    </source>
</evidence>
<proteinExistence type="predicted"/>
<dbReference type="PANTHER" id="PTHR34580">
    <property type="match status" value="1"/>
</dbReference>
<feature type="signal peptide" evidence="2">
    <location>
        <begin position="1"/>
        <end position="25"/>
    </location>
</feature>
<evidence type="ECO:0000259" key="4">
    <source>
        <dbReference type="Pfam" id="PF25583"/>
    </source>
</evidence>
<accession>A0ABP6TAK6</accession>
<dbReference type="PANTHER" id="PTHR34580:SF3">
    <property type="entry name" value="PROTEIN PAFB"/>
    <property type="match status" value="1"/>
</dbReference>
<evidence type="ECO:0000259" key="3">
    <source>
        <dbReference type="Pfam" id="PF13280"/>
    </source>
</evidence>
<evidence type="ECO:0000313" key="6">
    <source>
        <dbReference type="Proteomes" id="UP001501676"/>
    </source>
</evidence>